<dbReference type="PANTHER" id="PTHR30349">
    <property type="entry name" value="PHAGE INTEGRASE-RELATED"/>
    <property type="match status" value="1"/>
</dbReference>
<evidence type="ECO:0000256" key="3">
    <source>
        <dbReference type="ARBA" id="ARBA00023125"/>
    </source>
</evidence>
<name>A0A1X1R870_MYCFA</name>
<evidence type="ECO:0000256" key="4">
    <source>
        <dbReference type="ARBA" id="ARBA00023172"/>
    </source>
</evidence>
<evidence type="ECO:0000256" key="1">
    <source>
        <dbReference type="ARBA" id="ARBA00008857"/>
    </source>
</evidence>
<dbReference type="GO" id="GO:0003677">
    <property type="term" value="F:DNA binding"/>
    <property type="evidence" value="ECO:0007669"/>
    <property type="project" value="UniProtKB-UniRule"/>
</dbReference>
<reference evidence="5 6" key="1">
    <citation type="submission" date="2016-01" db="EMBL/GenBank/DDBJ databases">
        <title>The new phylogeny of the genus Mycobacterium.</title>
        <authorList>
            <person name="Tarcisio F."/>
            <person name="Conor M."/>
            <person name="Antonella G."/>
            <person name="Elisabetta G."/>
            <person name="Giulia F.S."/>
            <person name="Sara T."/>
            <person name="Anna F."/>
            <person name="Clotilde B."/>
            <person name="Roberto B."/>
            <person name="Veronica D.S."/>
            <person name="Fabio R."/>
            <person name="Monica P."/>
            <person name="Olivier J."/>
            <person name="Enrico T."/>
            <person name="Nicola S."/>
        </authorList>
    </citation>
    <scope>NUCLEOTIDE SEQUENCE [LARGE SCALE GENOMIC DNA]</scope>
    <source>
        <strain evidence="5 6">DSM 44179</strain>
    </source>
</reference>
<dbReference type="InterPro" id="IPR011010">
    <property type="entry name" value="DNA_brk_join_enz"/>
</dbReference>
<dbReference type="PANTHER" id="PTHR30349:SF41">
    <property type="entry name" value="INTEGRASE_RECOMBINASE PROTEIN MJ0367-RELATED"/>
    <property type="match status" value="1"/>
</dbReference>
<dbReference type="InterPro" id="IPR002104">
    <property type="entry name" value="Integrase_catalytic"/>
</dbReference>
<evidence type="ECO:0000313" key="6">
    <source>
        <dbReference type="Proteomes" id="UP000193484"/>
    </source>
</evidence>
<dbReference type="PROSITE" id="PS51898">
    <property type="entry name" value="TYR_RECOMBINASE"/>
    <property type="match status" value="1"/>
</dbReference>
<keyword evidence="6" id="KW-1185">Reference proteome</keyword>
<dbReference type="InterPro" id="IPR010998">
    <property type="entry name" value="Integrase_recombinase_N"/>
</dbReference>
<evidence type="ECO:0000256" key="2">
    <source>
        <dbReference type="ARBA" id="ARBA00022908"/>
    </source>
</evidence>
<dbReference type="GO" id="GO:0015074">
    <property type="term" value="P:DNA integration"/>
    <property type="evidence" value="ECO:0007669"/>
    <property type="project" value="UniProtKB-KW"/>
</dbReference>
<proteinExistence type="inferred from homology"/>
<dbReference type="SUPFAM" id="SSF56349">
    <property type="entry name" value="DNA breaking-rejoining enzymes"/>
    <property type="match status" value="1"/>
</dbReference>
<sequence>MARVQRVSFSDGESDTYTVVGADHLPIGPAAAYLRFLRDGGASPHTVRAYCAGLAEWFTVLEHTGHAWDDFPTTLFGQFLRYLRTGDLPGAARIGAPTQKLAASSLQPRAAAVLSMYRYHADAHGTDVPYGRLFTSRGSWRRYRRYVGFLDGVGPARRGDHPIYRMRTPNRSATPVLTPAQVNTILDGCSTQTDEGGWSGGPAGVRNRLLFAVLAETGMRLGEALSLRHHDFHIGAGATPFIEIVDRQDHPHGVRVKTGSRRVYVGDDLEALYSEYVWQLVAMAADVTVPDLATHFVFVNLVRGPRFSPMRVETVYEKVRGIKGAHPQLPVDWSPHWLRHTHATALLLAGVPEHVVMRRLGHADVQTTLSTYGWVTQDAEMRSLAHWKNYVAGWKGLADGRP</sequence>
<dbReference type="Pfam" id="PF02899">
    <property type="entry name" value="Phage_int_SAM_1"/>
    <property type="match status" value="1"/>
</dbReference>
<comment type="similarity">
    <text evidence="1">Belongs to the 'phage' integrase family.</text>
</comment>
<comment type="caution">
    <text evidence="5">The sequence shown here is derived from an EMBL/GenBank/DDBJ whole genome shotgun (WGS) entry which is preliminary data.</text>
</comment>
<dbReference type="RefSeq" id="WP_085097641.1">
    <property type="nucleotide sequence ID" value="NZ_AP022603.1"/>
</dbReference>
<dbReference type="Gene3D" id="1.10.443.10">
    <property type="entry name" value="Intergrase catalytic core"/>
    <property type="match status" value="1"/>
</dbReference>
<dbReference type="InterPro" id="IPR050090">
    <property type="entry name" value="Tyrosine_recombinase_XerCD"/>
</dbReference>
<evidence type="ECO:0000313" key="5">
    <source>
        <dbReference type="EMBL" id="ORV01121.1"/>
    </source>
</evidence>
<protein>
    <submittedName>
        <fullName evidence="5">Transposase</fullName>
    </submittedName>
</protein>
<organism evidence="5 6">
    <name type="scientific">Mycolicibacterium fallax</name>
    <name type="common">Mycobacterium fallax</name>
    <dbReference type="NCBI Taxonomy" id="1793"/>
    <lineage>
        <taxon>Bacteria</taxon>
        <taxon>Bacillati</taxon>
        <taxon>Actinomycetota</taxon>
        <taxon>Actinomycetes</taxon>
        <taxon>Mycobacteriales</taxon>
        <taxon>Mycobacteriaceae</taxon>
        <taxon>Mycolicibacterium</taxon>
    </lineage>
</organism>
<dbReference type="InterPro" id="IPR044068">
    <property type="entry name" value="CB"/>
</dbReference>
<dbReference type="Pfam" id="PF00589">
    <property type="entry name" value="Phage_integrase"/>
    <property type="match status" value="1"/>
</dbReference>
<dbReference type="InterPro" id="IPR004107">
    <property type="entry name" value="Integrase_SAM-like_N"/>
</dbReference>
<accession>A0A1X1R870</accession>
<dbReference type="GO" id="GO:0006310">
    <property type="term" value="P:DNA recombination"/>
    <property type="evidence" value="ECO:0007669"/>
    <property type="project" value="UniProtKB-KW"/>
</dbReference>
<dbReference type="PROSITE" id="PS51900">
    <property type="entry name" value="CB"/>
    <property type="match status" value="1"/>
</dbReference>
<dbReference type="AlphaFoldDB" id="A0A1X1R870"/>
<dbReference type="EMBL" id="LQOJ01000047">
    <property type="protein sequence ID" value="ORV01121.1"/>
    <property type="molecule type" value="Genomic_DNA"/>
</dbReference>
<dbReference type="Proteomes" id="UP000193484">
    <property type="component" value="Unassembled WGS sequence"/>
</dbReference>
<dbReference type="Gene3D" id="1.10.150.130">
    <property type="match status" value="1"/>
</dbReference>
<keyword evidence="2" id="KW-0229">DNA integration</keyword>
<dbReference type="InterPro" id="IPR013762">
    <property type="entry name" value="Integrase-like_cat_sf"/>
</dbReference>
<gene>
    <name evidence="5" type="ORF">AWC04_14120</name>
</gene>
<dbReference type="STRING" id="1793.AWC04_14120"/>
<keyword evidence="4" id="KW-0233">DNA recombination</keyword>
<dbReference type="OrthoDB" id="9803188at2"/>
<keyword evidence="3" id="KW-0238">DNA-binding</keyword>